<dbReference type="KEGG" id="avn:Avin_41850"/>
<dbReference type="EMBL" id="CP001157">
    <property type="protein sequence ID" value="ACO80313.1"/>
    <property type="molecule type" value="Genomic_DNA"/>
</dbReference>
<dbReference type="Proteomes" id="UP000002424">
    <property type="component" value="Chromosome"/>
</dbReference>
<organism evidence="2 3">
    <name type="scientific">Azotobacter vinelandii (strain DJ / ATCC BAA-1303)</name>
    <dbReference type="NCBI Taxonomy" id="322710"/>
    <lineage>
        <taxon>Bacteria</taxon>
        <taxon>Pseudomonadati</taxon>
        <taxon>Pseudomonadota</taxon>
        <taxon>Gammaproteobacteria</taxon>
        <taxon>Pseudomonadales</taxon>
        <taxon>Pseudomonadaceae</taxon>
        <taxon>Azotobacter</taxon>
    </lineage>
</organism>
<dbReference type="HOGENOM" id="CLU_105388_0_0_6"/>
<evidence type="ECO:0000313" key="3">
    <source>
        <dbReference type="Proteomes" id="UP000002424"/>
    </source>
</evidence>
<dbReference type="InterPro" id="IPR012337">
    <property type="entry name" value="RNaseH-like_sf"/>
</dbReference>
<dbReference type="GO" id="GO:0006313">
    <property type="term" value="P:DNA transposition"/>
    <property type="evidence" value="ECO:0007669"/>
    <property type="project" value="InterPro"/>
</dbReference>
<dbReference type="GO" id="GO:0004803">
    <property type="term" value="F:transposase activity"/>
    <property type="evidence" value="ECO:0007669"/>
    <property type="project" value="InterPro"/>
</dbReference>
<evidence type="ECO:0000313" key="2">
    <source>
        <dbReference type="EMBL" id="ACO80313.1"/>
    </source>
</evidence>
<keyword evidence="3" id="KW-1185">Reference proteome</keyword>
<dbReference type="AlphaFoldDB" id="C1DEY4"/>
<gene>
    <name evidence="2" type="ordered locus">Avin_41850</name>
</gene>
<name>C1DEY4_AZOVD</name>
<proteinExistence type="predicted"/>
<dbReference type="PANTHER" id="PTHR33627:SF1">
    <property type="entry name" value="TRANSPOSASE"/>
    <property type="match status" value="1"/>
</dbReference>
<dbReference type="GO" id="GO:0003677">
    <property type="term" value="F:DNA binding"/>
    <property type="evidence" value="ECO:0007669"/>
    <property type="project" value="InterPro"/>
</dbReference>
<dbReference type="SUPFAM" id="SSF53098">
    <property type="entry name" value="Ribonuclease H-like"/>
    <property type="match status" value="1"/>
</dbReference>
<dbReference type="eggNOG" id="COG5659">
    <property type="taxonomic scope" value="Bacteria"/>
</dbReference>
<dbReference type="Pfam" id="PF01609">
    <property type="entry name" value="DDE_Tnp_1"/>
    <property type="match status" value="1"/>
</dbReference>
<protein>
    <submittedName>
        <fullName evidence="2">Transposase</fullName>
    </submittedName>
</protein>
<dbReference type="PANTHER" id="PTHR33627">
    <property type="entry name" value="TRANSPOSASE"/>
    <property type="match status" value="1"/>
</dbReference>
<sequence>MALPPEVFTELTWRQGTNEPLSGRFAAVRVRLAGSVSAKQRLHPQQWLLIEWPSAQDEPTRYWLSTLVEDTPLPELVRIAHLRWRIERDYQDLKQDLGLGHYEGRGWRGFHHHASLSIAAYGFLLGQRLRREALSGPDGQGKKTSWPARYLRFPRITAPAVGQRAQRHVAESITTLRHQLGVYLMLEYCRDLYGGLGYPRL</sequence>
<feature type="domain" description="Transposase IS4-like" evidence="1">
    <location>
        <begin position="63"/>
        <end position="121"/>
    </location>
</feature>
<dbReference type="STRING" id="322710.Avin_41850"/>
<reference evidence="2 3" key="1">
    <citation type="journal article" date="2009" name="J. Bacteriol.">
        <title>Genome sequence of Azotobacter vinelandii, an obligate aerobe specialized to support diverse anaerobic metabolic processes.</title>
        <authorList>
            <person name="Setubal J.C."/>
            <person name="dos Santos P."/>
            <person name="Goldman B.S."/>
            <person name="Ertesvag H."/>
            <person name="Espin G."/>
            <person name="Rubio L.M."/>
            <person name="Valla S."/>
            <person name="Almeida N.F."/>
            <person name="Balasubramanian D."/>
            <person name="Cromes L."/>
            <person name="Curatti L."/>
            <person name="Du Z."/>
            <person name="Godsy E."/>
            <person name="Goodner B."/>
            <person name="Hellner-Burris K."/>
            <person name="Hernandez J.A."/>
            <person name="Houmiel K."/>
            <person name="Imperial J."/>
            <person name="Kennedy C."/>
            <person name="Larson T.J."/>
            <person name="Latreille P."/>
            <person name="Ligon L.S."/>
            <person name="Lu J."/>
            <person name="Maerk M."/>
            <person name="Miller N.M."/>
            <person name="Norton S."/>
            <person name="O'Carroll I.P."/>
            <person name="Paulsen I."/>
            <person name="Raulfs E.C."/>
            <person name="Roemer R."/>
            <person name="Rosser J."/>
            <person name="Segura D."/>
            <person name="Slater S."/>
            <person name="Stricklin S.L."/>
            <person name="Studholme D.J."/>
            <person name="Sun J."/>
            <person name="Viana C.J."/>
            <person name="Wallin E."/>
            <person name="Wang B."/>
            <person name="Wheeler C."/>
            <person name="Zhu H."/>
            <person name="Dean D.R."/>
            <person name="Dixon R."/>
            <person name="Wood D."/>
        </authorList>
    </citation>
    <scope>NUCLEOTIDE SEQUENCE [LARGE SCALE GENOMIC DNA]</scope>
    <source>
        <strain evidence="3">DJ / ATCC BAA-1303</strain>
    </source>
</reference>
<dbReference type="InterPro" id="IPR039365">
    <property type="entry name" value="IS701-like"/>
</dbReference>
<accession>C1DEY4</accession>
<dbReference type="InterPro" id="IPR002559">
    <property type="entry name" value="Transposase_11"/>
</dbReference>
<dbReference type="EnsemblBacteria" id="ACO80313">
    <property type="protein sequence ID" value="ACO80313"/>
    <property type="gene ID" value="Avin_41850"/>
</dbReference>
<evidence type="ECO:0000259" key="1">
    <source>
        <dbReference type="Pfam" id="PF01609"/>
    </source>
</evidence>